<dbReference type="EMBL" id="UGHP01000001">
    <property type="protein sequence ID" value="STQ81365.1"/>
    <property type="molecule type" value="Genomic_DNA"/>
</dbReference>
<dbReference type="InterPro" id="IPR013762">
    <property type="entry name" value="Integrase-like_cat_sf"/>
</dbReference>
<evidence type="ECO:0000313" key="8">
    <source>
        <dbReference type="EMBL" id="STQ81365.1"/>
    </source>
</evidence>
<evidence type="ECO:0000256" key="4">
    <source>
        <dbReference type="ARBA" id="ARBA00023172"/>
    </source>
</evidence>
<dbReference type="Proteomes" id="UP000254821">
    <property type="component" value="Unassembled WGS sequence"/>
</dbReference>
<evidence type="ECO:0000259" key="7">
    <source>
        <dbReference type="PROSITE" id="PS51900"/>
    </source>
</evidence>
<name>A0A377PLZ2_HAFAL</name>
<dbReference type="InterPro" id="IPR010998">
    <property type="entry name" value="Integrase_recombinase_N"/>
</dbReference>
<organism evidence="8 9">
    <name type="scientific">Hafnia alvei</name>
    <dbReference type="NCBI Taxonomy" id="569"/>
    <lineage>
        <taxon>Bacteria</taxon>
        <taxon>Pseudomonadati</taxon>
        <taxon>Pseudomonadota</taxon>
        <taxon>Gammaproteobacteria</taxon>
        <taxon>Enterobacterales</taxon>
        <taxon>Hafniaceae</taxon>
        <taxon>Hafnia</taxon>
    </lineage>
</organism>
<reference evidence="8 9" key="1">
    <citation type="submission" date="2018-06" db="EMBL/GenBank/DDBJ databases">
        <authorList>
            <consortium name="Pathogen Informatics"/>
            <person name="Doyle S."/>
        </authorList>
    </citation>
    <scope>NUCLEOTIDE SEQUENCE [LARGE SCALE GENOMIC DNA]</scope>
    <source>
        <strain evidence="8 9">NCTC8105</strain>
    </source>
</reference>
<dbReference type="PANTHER" id="PTHR30349">
    <property type="entry name" value="PHAGE INTEGRASE-RELATED"/>
    <property type="match status" value="1"/>
</dbReference>
<dbReference type="PROSITE" id="PS51898">
    <property type="entry name" value="TYR_RECOMBINASE"/>
    <property type="match status" value="1"/>
</dbReference>
<dbReference type="Gene3D" id="3.30.160.60">
    <property type="entry name" value="Classic Zinc Finger"/>
    <property type="match status" value="1"/>
</dbReference>
<feature type="domain" description="Tyr recombinase" evidence="6">
    <location>
        <begin position="174"/>
        <end position="355"/>
    </location>
</feature>
<dbReference type="Pfam" id="PF22022">
    <property type="entry name" value="Phage_int_M"/>
    <property type="match status" value="1"/>
</dbReference>
<evidence type="ECO:0000256" key="2">
    <source>
        <dbReference type="ARBA" id="ARBA00022908"/>
    </source>
</evidence>
<dbReference type="InterPro" id="IPR050090">
    <property type="entry name" value="Tyrosine_recombinase_XerCD"/>
</dbReference>
<dbReference type="AlphaFoldDB" id="A0A377PLZ2"/>
<evidence type="ECO:0000313" key="9">
    <source>
        <dbReference type="Proteomes" id="UP000254821"/>
    </source>
</evidence>
<proteinExistence type="inferred from homology"/>
<dbReference type="Pfam" id="PF00589">
    <property type="entry name" value="Phage_integrase"/>
    <property type="match status" value="1"/>
</dbReference>
<dbReference type="InterPro" id="IPR015094">
    <property type="entry name" value="Integrase_lambda-typ_DNA-bd_N"/>
</dbReference>
<evidence type="ECO:0000256" key="1">
    <source>
        <dbReference type="ARBA" id="ARBA00008857"/>
    </source>
</evidence>
<accession>A0A377PLZ2</accession>
<evidence type="ECO:0000256" key="5">
    <source>
        <dbReference type="PROSITE-ProRule" id="PRU01248"/>
    </source>
</evidence>
<keyword evidence="4" id="KW-0233">DNA recombination</keyword>
<dbReference type="Gene3D" id="1.10.443.10">
    <property type="entry name" value="Intergrase catalytic core"/>
    <property type="match status" value="1"/>
</dbReference>
<dbReference type="GO" id="GO:0003677">
    <property type="term" value="F:DNA binding"/>
    <property type="evidence" value="ECO:0007669"/>
    <property type="project" value="UniProtKB-UniRule"/>
</dbReference>
<dbReference type="SUPFAM" id="SSF54171">
    <property type="entry name" value="DNA-binding domain"/>
    <property type="match status" value="1"/>
</dbReference>
<dbReference type="InterPro" id="IPR011010">
    <property type="entry name" value="DNA_brk_join_enz"/>
</dbReference>
<evidence type="ECO:0000259" key="6">
    <source>
        <dbReference type="PROSITE" id="PS51898"/>
    </source>
</evidence>
<dbReference type="Gene3D" id="1.10.150.130">
    <property type="match status" value="1"/>
</dbReference>
<comment type="similarity">
    <text evidence="1">Belongs to the 'phage' integrase family.</text>
</comment>
<gene>
    <name evidence="8" type="ORF">NCTC8105_03545</name>
</gene>
<dbReference type="InterPro" id="IPR044068">
    <property type="entry name" value="CB"/>
</dbReference>
<dbReference type="InterPro" id="IPR002104">
    <property type="entry name" value="Integrase_catalytic"/>
</dbReference>
<sequence length="355" mass="40411">MARNRSHTRRDLPPNLYVRNNGYYCYRDPRTGKEYGLGKIKRDAVNQAIEANLQLMDSVSTRLVDRLSTEASMLFHDWLDHYSKVIDSRGLKPKTLKEYNGKIRILRTIIDNVPVESITTKDIASILASYSADGKTTTAKLMRIALLDIFREAIADGHITNNPVEATRNPRSEIKRSRLSLSEYKEIYHCSLALQPWIPLSIELALMTGQRVSDISKIKWKDIRDGMLWVEQKKTGNKLVIDLSLTLDAIGVSLKDTVDRCKVLFGRFDNIICSQTGTQLTTTTMARGFAKARELSVIQWEKEPPSFHELRSLSARLYTEEKGTEFAQRLLGHKSAVMTAKYQDNRGSEWVKVAT</sequence>
<protein>
    <submittedName>
        <fullName evidence="8">Site-specific tyrosine recombinase XerC</fullName>
    </submittedName>
</protein>
<dbReference type="RefSeq" id="WP_043494725.1">
    <property type="nucleotide sequence ID" value="NZ_CAUEKE010000001.1"/>
</dbReference>
<dbReference type="InterPro" id="IPR053876">
    <property type="entry name" value="Phage_int_M"/>
</dbReference>
<dbReference type="SUPFAM" id="SSF56349">
    <property type="entry name" value="DNA breaking-rejoining enzymes"/>
    <property type="match status" value="1"/>
</dbReference>
<keyword evidence="3 5" id="KW-0238">DNA-binding</keyword>
<dbReference type="GO" id="GO:0008907">
    <property type="term" value="F:integrase activity"/>
    <property type="evidence" value="ECO:0007669"/>
    <property type="project" value="InterPro"/>
</dbReference>
<dbReference type="GO" id="GO:0006310">
    <property type="term" value="P:DNA recombination"/>
    <property type="evidence" value="ECO:0007669"/>
    <property type="project" value="UniProtKB-KW"/>
</dbReference>
<dbReference type="Pfam" id="PF09003">
    <property type="entry name" value="Arm-DNA-bind_1"/>
    <property type="match status" value="1"/>
</dbReference>
<dbReference type="InterPro" id="IPR016177">
    <property type="entry name" value="DNA-bd_dom_sf"/>
</dbReference>
<keyword evidence="2" id="KW-0229">DNA integration</keyword>
<feature type="domain" description="Core-binding (CB)" evidence="7">
    <location>
        <begin position="73"/>
        <end position="154"/>
    </location>
</feature>
<evidence type="ECO:0000256" key="3">
    <source>
        <dbReference type="ARBA" id="ARBA00023125"/>
    </source>
</evidence>
<dbReference type="PROSITE" id="PS51900">
    <property type="entry name" value="CB"/>
    <property type="match status" value="1"/>
</dbReference>
<dbReference type="PANTHER" id="PTHR30349:SF64">
    <property type="entry name" value="PROPHAGE INTEGRASE INTD-RELATED"/>
    <property type="match status" value="1"/>
</dbReference>